<sequence>MPVVKTRENQFAGFRRAESIVRTGQKLLMNCCLPVPIGQLDSRNLPKTCQLRAQLQSGANRAYFNQP</sequence>
<reference evidence="1 2" key="1">
    <citation type="submission" date="2006-10" db="EMBL/GenBank/DDBJ databases">
        <title>Complete sequence of chromosome of Pelobacter propionicus DSM 2379.</title>
        <authorList>
            <consortium name="US DOE Joint Genome Institute"/>
            <person name="Copeland A."/>
            <person name="Lucas S."/>
            <person name="Lapidus A."/>
            <person name="Barry K."/>
            <person name="Detter J.C."/>
            <person name="Glavina del Rio T."/>
            <person name="Hammon N."/>
            <person name="Israni S."/>
            <person name="Dalin E."/>
            <person name="Tice H."/>
            <person name="Pitluck S."/>
            <person name="Saunders E."/>
            <person name="Brettin T."/>
            <person name="Bruce D."/>
            <person name="Han C."/>
            <person name="Tapia R."/>
            <person name="Schmutz J."/>
            <person name="Larimer F."/>
            <person name="Land M."/>
            <person name="Hauser L."/>
            <person name="Kyrpides N."/>
            <person name="Kim E."/>
            <person name="Lovley D."/>
            <person name="Richardson P."/>
        </authorList>
    </citation>
    <scope>NUCLEOTIDE SEQUENCE [LARGE SCALE GENOMIC DNA]</scope>
    <source>
        <strain evidence="2">DSM 2379 / NBRC 103807 / OttBd1</strain>
    </source>
</reference>
<gene>
    <name evidence="1" type="ordered locus">Ppro_0409</name>
</gene>
<organism evidence="1 2">
    <name type="scientific">Pelobacter propionicus (strain DSM 2379 / NBRC 103807 / OttBd1)</name>
    <dbReference type="NCBI Taxonomy" id="338966"/>
    <lineage>
        <taxon>Bacteria</taxon>
        <taxon>Pseudomonadati</taxon>
        <taxon>Thermodesulfobacteriota</taxon>
        <taxon>Desulfuromonadia</taxon>
        <taxon>Desulfuromonadales</taxon>
        <taxon>Desulfuromonadaceae</taxon>
        <taxon>Pelobacter</taxon>
    </lineage>
</organism>
<dbReference type="EMBL" id="CP000482">
    <property type="protein sequence ID" value="ABK98043.1"/>
    <property type="molecule type" value="Genomic_DNA"/>
</dbReference>
<dbReference type="AlphaFoldDB" id="A1AL23"/>
<dbReference type="HOGENOM" id="CLU_2808623_0_0_7"/>
<evidence type="ECO:0000313" key="2">
    <source>
        <dbReference type="Proteomes" id="UP000006732"/>
    </source>
</evidence>
<dbReference type="STRING" id="338966.Ppro_0409"/>
<proteinExistence type="predicted"/>
<keyword evidence="2" id="KW-1185">Reference proteome</keyword>
<accession>A1AL23</accession>
<name>A1AL23_PELPD</name>
<protein>
    <submittedName>
        <fullName evidence="1">Uncharacterized protein</fullName>
    </submittedName>
</protein>
<dbReference type="Proteomes" id="UP000006732">
    <property type="component" value="Chromosome"/>
</dbReference>
<dbReference type="KEGG" id="ppd:Ppro_0409"/>
<evidence type="ECO:0000313" key="1">
    <source>
        <dbReference type="EMBL" id="ABK98043.1"/>
    </source>
</evidence>